<feature type="region of interest" description="Disordered" evidence="1">
    <location>
        <begin position="348"/>
        <end position="637"/>
    </location>
</feature>
<keyword evidence="3" id="KW-1185">Reference proteome</keyword>
<reference evidence="2" key="1">
    <citation type="submission" date="2024-04" db="EMBL/GenBank/DDBJ databases">
        <authorList>
            <consortium name="Molecular Ecology Group"/>
        </authorList>
    </citation>
    <scope>NUCLEOTIDE SEQUENCE</scope>
</reference>
<name>A0AAV2NUQ6_9HYME</name>
<feature type="region of interest" description="Disordered" evidence="1">
    <location>
        <begin position="1"/>
        <end position="69"/>
    </location>
</feature>
<organism evidence="2 3">
    <name type="scientific">Lasius platythorax</name>
    <dbReference type="NCBI Taxonomy" id="488582"/>
    <lineage>
        <taxon>Eukaryota</taxon>
        <taxon>Metazoa</taxon>
        <taxon>Ecdysozoa</taxon>
        <taxon>Arthropoda</taxon>
        <taxon>Hexapoda</taxon>
        <taxon>Insecta</taxon>
        <taxon>Pterygota</taxon>
        <taxon>Neoptera</taxon>
        <taxon>Endopterygota</taxon>
        <taxon>Hymenoptera</taxon>
        <taxon>Apocrita</taxon>
        <taxon>Aculeata</taxon>
        <taxon>Formicoidea</taxon>
        <taxon>Formicidae</taxon>
        <taxon>Formicinae</taxon>
        <taxon>Lasius</taxon>
        <taxon>Lasius</taxon>
    </lineage>
</organism>
<evidence type="ECO:0000313" key="3">
    <source>
        <dbReference type="Proteomes" id="UP001497644"/>
    </source>
</evidence>
<feature type="compositionally biased region" description="Basic and acidic residues" evidence="1">
    <location>
        <begin position="364"/>
        <end position="377"/>
    </location>
</feature>
<feature type="compositionally biased region" description="Basic residues" evidence="1">
    <location>
        <begin position="441"/>
        <end position="450"/>
    </location>
</feature>
<feature type="compositionally biased region" description="Polar residues" evidence="1">
    <location>
        <begin position="598"/>
        <end position="608"/>
    </location>
</feature>
<feature type="region of interest" description="Disordered" evidence="1">
    <location>
        <begin position="692"/>
        <end position="737"/>
    </location>
</feature>
<accession>A0AAV2NUQ6</accession>
<proteinExistence type="predicted"/>
<evidence type="ECO:0000256" key="1">
    <source>
        <dbReference type="SAM" id="MobiDB-lite"/>
    </source>
</evidence>
<dbReference type="InterPro" id="IPR011989">
    <property type="entry name" value="ARM-like"/>
</dbReference>
<feature type="compositionally biased region" description="Polar residues" evidence="1">
    <location>
        <begin position="716"/>
        <end position="728"/>
    </location>
</feature>
<sequence length="784" mass="86546">MSGCLSSSMTGSTDAGPLQPQEDPVPPSTYDLRPLSEGDGSTSARRGCRHHRHQPRRRMTSAPPSGQTIQLTPLWEHVVRTRRFPSEIDTQATFVEISERLRDPEWEVRQHALRVLMDVLPTLNADAVDKVMQPVVPELINNLGHPAPAVRKGALDALRVYLVHTPNKDSVVKNILHDGLNRPDAHNPFQTNVTTGVILSAPLLLFPSSDSPPPTTQILKDATIAFAARLVQVPHQEAVLKSLMKIRDEVGDEEFESYLADYDDKLKKNIDVLSKIYNIKPSKRKRERGRARDIVKTGTKERILDKSWDSDSDTSGIAEEEDETSSAIPPARVVLETEIKFNEETAITMTILEEKDEDESGNEETGKRENSSSADKRKTPRRVRFGGEIVKLRTPDSDETESIEITPKTRIPLPVSPATKMPETTSRRRPSSQPCSPHAGEKRRSRRRISRSASSSPKREYTHNAQLSPKKSILTRTDGPLIDPVTEEAKRIKKDRRSGEAVSEDKGSSKVNGSAKEGNETSRKEDTTLAQTNKEEKLTKNKENNRAKDENNVSKAAQVAIAAAPKNASSKGEQAILEENRTIDESVSETISRREKNLSPTKPSNPSGPKTIEESKDDSLEMERGRSNEDVRRATEGNFVRDFSNNLPFGSPVNGECEARIDRLVGGDFVDDDEREDARVFDDRAIKYDDGEVSVRNDEGRRGRGGQCSGDRKSASEGNGSVTCSSSEGEGKPREPSWEELGLVGQEVLDDLHNKGNAPLGLAAGINMLIRGPLTLGQVAGPIH</sequence>
<feature type="region of interest" description="Disordered" evidence="1">
    <location>
        <begin position="305"/>
        <end position="331"/>
    </location>
</feature>
<dbReference type="EMBL" id="OZ034827">
    <property type="protein sequence ID" value="CAL1683489.1"/>
    <property type="molecule type" value="Genomic_DNA"/>
</dbReference>
<feature type="compositionally biased region" description="Basic and acidic residues" evidence="1">
    <location>
        <begin position="517"/>
        <end position="552"/>
    </location>
</feature>
<feature type="compositionally biased region" description="Basic and acidic residues" evidence="1">
    <location>
        <begin position="692"/>
        <end position="702"/>
    </location>
</feature>
<dbReference type="Gene3D" id="1.25.10.10">
    <property type="entry name" value="Leucine-rich Repeat Variant"/>
    <property type="match status" value="1"/>
</dbReference>
<dbReference type="Proteomes" id="UP001497644">
    <property type="component" value="Chromosome 4"/>
</dbReference>
<protein>
    <recommendedName>
        <fullName evidence="4">TOG domain-containing protein</fullName>
    </recommendedName>
</protein>
<gene>
    <name evidence="2" type="ORF">LPLAT_LOCUS9197</name>
</gene>
<evidence type="ECO:0008006" key="4">
    <source>
        <dbReference type="Google" id="ProtNLM"/>
    </source>
</evidence>
<feature type="compositionally biased region" description="Low complexity" evidence="1">
    <location>
        <begin position="556"/>
        <end position="568"/>
    </location>
</feature>
<feature type="compositionally biased region" description="Polar residues" evidence="1">
    <location>
        <begin position="1"/>
        <end position="13"/>
    </location>
</feature>
<dbReference type="SUPFAM" id="SSF48371">
    <property type="entry name" value="ARM repeat"/>
    <property type="match status" value="1"/>
</dbReference>
<feature type="compositionally biased region" description="Basic and acidic residues" evidence="1">
    <location>
        <begin position="497"/>
        <end position="508"/>
    </location>
</feature>
<dbReference type="AlphaFoldDB" id="A0AAV2NUQ6"/>
<feature type="compositionally biased region" description="Basic and acidic residues" evidence="1">
    <location>
        <begin position="611"/>
        <end position="635"/>
    </location>
</feature>
<evidence type="ECO:0000313" key="2">
    <source>
        <dbReference type="EMBL" id="CAL1683489.1"/>
    </source>
</evidence>
<dbReference type="InterPro" id="IPR016024">
    <property type="entry name" value="ARM-type_fold"/>
</dbReference>
<feature type="compositionally biased region" description="Basic residues" evidence="1">
    <location>
        <begin position="46"/>
        <end position="59"/>
    </location>
</feature>